<dbReference type="SUPFAM" id="SSF117281">
    <property type="entry name" value="Kelch motif"/>
    <property type="match status" value="1"/>
</dbReference>
<reference evidence="4" key="1">
    <citation type="submission" date="2017-02" db="UniProtKB">
        <authorList>
            <consortium name="WormBaseParasite"/>
        </authorList>
    </citation>
    <scope>IDENTIFICATION</scope>
</reference>
<dbReference type="Gene3D" id="2.120.10.80">
    <property type="entry name" value="Kelch-type beta propeller"/>
    <property type="match status" value="1"/>
</dbReference>
<evidence type="ECO:0000313" key="4">
    <source>
        <dbReference type="WBParaSite" id="HDID_0000673501-mRNA-1"/>
    </source>
</evidence>
<dbReference type="EMBL" id="UYSG01007199">
    <property type="protein sequence ID" value="VDL59051.1"/>
    <property type="molecule type" value="Genomic_DNA"/>
</dbReference>
<dbReference type="Pfam" id="PF01344">
    <property type="entry name" value="Kelch_1"/>
    <property type="match status" value="2"/>
</dbReference>
<dbReference type="WBParaSite" id="HDID_0000673501-mRNA-1">
    <property type="protein sequence ID" value="HDID_0000673501-mRNA-1"/>
    <property type="gene ID" value="HDID_0000673501"/>
</dbReference>
<dbReference type="Proteomes" id="UP000274504">
    <property type="component" value="Unassembled WGS sequence"/>
</dbReference>
<gene>
    <name evidence="2" type="ORF">HDID_LOCUS6733</name>
</gene>
<protein>
    <submittedName>
        <fullName evidence="4">Kelch repeat protein</fullName>
    </submittedName>
</protein>
<sequence length="243" mass="26649">MTLLDEHHFEDSSPPATNLRRGSVFRSLGCLPTPLVEARCSAGAVTICSSIDECEEEASSQMNHWILIAGGTSEDRCLSSTEILRISRPISCGDKSRDENGDRRNSMISNYSDIESASNCGFPEFTTMCTKPGPLMKSPRSRFALATLDGASSIYACGGSNGNDDLATVERLSFDSKDEYYNKWQYVASMQQQRSCCAVATWTDESRIMVMGGQCEGSPLSTVEAYHPDLDKWISFPPMSEVS</sequence>
<dbReference type="PANTHER" id="PTHR45632">
    <property type="entry name" value="LD33804P"/>
    <property type="match status" value="1"/>
</dbReference>
<dbReference type="STRING" id="6216.A0A0R3SP70"/>
<reference evidence="2 3" key="2">
    <citation type="submission" date="2018-11" db="EMBL/GenBank/DDBJ databases">
        <authorList>
            <consortium name="Pathogen Informatics"/>
        </authorList>
    </citation>
    <scope>NUCLEOTIDE SEQUENCE [LARGE SCALE GENOMIC DNA]</scope>
</reference>
<name>A0A0R3SP70_HYMDI</name>
<evidence type="ECO:0000313" key="2">
    <source>
        <dbReference type="EMBL" id="VDL59051.1"/>
    </source>
</evidence>
<dbReference type="InterPro" id="IPR015915">
    <property type="entry name" value="Kelch-typ_b-propeller"/>
</dbReference>
<keyword evidence="1" id="KW-0880">Kelch repeat</keyword>
<dbReference type="SMART" id="SM00612">
    <property type="entry name" value="Kelch"/>
    <property type="match status" value="2"/>
</dbReference>
<organism evidence="4">
    <name type="scientific">Hymenolepis diminuta</name>
    <name type="common">Rat tapeworm</name>
    <dbReference type="NCBI Taxonomy" id="6216"/>
    <lineage>
        <taxon>Eukaryota</taxon>
        <taxon>Metazoa</taxon>
        <taxon>Spiralia</taxon>
        <taxon>Lophotrochozoa</taxon>
        <taxon>Platyhelminthes</taxon>
        <taxon>Cestoda</taxon>
        <taxon>Eucestoda</taxon>
        <taxon>Cyclophyllidea</taxon>
        <taxon>Hymenolepididae</taxon>
        <taxon>Hymenolepis</taxon>
    </lineage>
</organism>
<evidence type="ECO:0000313" key="3">
    <source>
        <dbReference type="Proteomes" id="UP000274504"/>
    </source>
</evidence>
<accession>A0A0R3SP70</accession>
<evidence type="ECO:0000256" key="1">
    <source>
        <dbReference type="ARBA" id="ARBA00022441"/>
    </source>
</evidence>
<proteinExistence type="predicted"/>
<dbReference type="InterPro" id="IPR006652">
    <property type="entry name" value="Kelch_1"/>
</dbReference>
<dbReference type="OrthoDB" id="45365at2759"/>
<dbReference type="AlphaFoldDB" id="A0A0R3SP70"/>
<dbReference type="PANTHER" id="PTHR45632:SF5">
    <property type="entry name" value="KELCH-LIKE PROTEIN 22"/>
    <property type="match status" value="1"/>
</dbReference>